<dbReference type="OrthoDB" id="9808276at2"/>
<dbReference type="EMBL" id="AANZ01000003">
    <property type="protein sequence ID" value="EAQ81885.1"/>
    <property type="molecule type" value="Genomic_DNA"/>
</dbReference>
<dbReference type="Proteomes" id="UP000004358">
    <property type="component" value="Unassembled WGS sequence"/>
</dbReference>
<dbReference type="RefSeq" id="WP_002651313.1">
    <property type="nucleotide sequence ID" value="NZ_CH672376.1"/>
</dbReference>
<name>A3ZNJ0_9BACT</name>
<dbReference type="AlphaFoldDB" id="A3ZNJ0"/>
<dbReference type="STRING" id="314230.DSM3645_17075"/>
<dbReference type="GO" id="GO:0005737">
    <property type="term" value="C:cytoplasm"/>
    <property type="evidence" value="ECO:0007669"/>
    <property type="project" value="TreeGrafter"/>
</dbReference>
<evidence type="ECO:0000259" key="1">
    <source>
        <dbReference type="Pfam" id="PF01370"/>
    </source>
</evidence>
<dbReference type="InterPro" id="IPR051783">
    <property type="entry name" value="NAD(P)-dependent_oxidoreduct"/>
</dbReference>
<dbReference type="Pfam" id="PF01370">
    <property type="entry name" value="Epimerase"/>
    <property type="match status" value="1"/>
</dbReference>
<dbReference type="Gene3D" id="3.40.50.720">
    <property type="entry name" value="NAD(P)-binding Rossmann-like Domain"/>
    <property type="match status" value="1"/>
</dbReference>
<gene>
    <name evidence="2" type="ORF">DSM3645_17075</name>
</gene>
<feature type="domain" description="NAD-dependent epimerase/dehydratase" evidence="1">
    <location>
        <begin position="13"/>
        <end position="211"/>
    </location>
</feature>
<dbReference type="InterPro" id="IPR036291">
    <property type="entry name" value="NAD(P)-bd_dom_sf"/>
</dbReference>
<proteinExistence type="predicted"/>
<dbReference type="SUPFAM" id="SSF51735">
    <property type="entry name" value="NAD(P)-binding Rossmann-fold domains"/>
    <property type="match status" value="1"/>
</dbReference>
<comment type="caution">
    <text evidence="2">The sequence shown here is derived from an EMBL/GenBank/DDBJ whole genome shotgun (WGS) entry which is preliminary data.</text>
</comment>
<sequence length="291" mass="30864">MSTGHSRRLIFGCGYVGLRVAQRWRKQGDVVFAVTRSADTAAQFAADGLQPIIADVTDEDSLGDLPAVDTVLFAVGYDRTAGKPIEDVYVAGLAKVLDHLPSHCGRLIYISSTGVFGDAAGQVVDEQTPCDPRRSGGKACLAAEELLRSHPSWQAKHVSLRLAGIYGPGRIPRAKEIAAQIAIPAPGAGALNLIHVDDAAETVLLAATHPAPQSLYIISDGHPVERTEYYAQIARSLNAPDPVYEAADPQSPAALRAATNRRMSNALAVEHLGLTPQYPDYRAGLAAILGM</sequence>
<reference evidence="2 3" key="1">
    <citation type="submission" date="2006-02" db="EMBL/GenBank/DDBJ databases">
        <authorList>
            <person name="Amann R."/>
            <person name="Ferriera S."/>
            <person name="Johnson J."/>
            <person name="Kravitz S."/>
            <person name="Halpern A."/>
            <person name="Remington K."/>
            <person name="Beeson K."/>
            <person name="Tran B."/>
            <person name="Rogers Y.-H."/>
            <person name="Friedman R."/>
            <person name="Venter J.C."/>
        </authorList>
    </citation>
    <scope>NUCLEOTIDE SEQUENCE [LARGE SCALE GENOMIC DNA]</scope>
    <source>
        <strain evidence="2 3">DSM 3645</strain>
    </source>
</reference>
<accession>A3ZNJ0</accession>
<dbReference type="PANTHER" id="PTHR48079">
    <property type="entry name" value="PROTEIN YEEZ"/>
    <property type="match status" value="1"/>
</dbReference>
<protein>
    <recommendedName>
        <fullName evidence="1">NAD-dependent epimerase/dehydratase domain-containing protein</fullName>
    </recommendedName>
</protein>
<dbReference type="GO" id="GO:0004029">
    <property type="term" value="F:aldehyde dehydrogenase (NAD+) activity"/>
    <property type="evidence" value="ECO:0007669"/>
    <property type="project" value="TreeGrafter"/>
</dbReference>
<evidence type="ECO:0000313" key="3">
    <source>
        <dbReference type="Proteomes" id="UP000004358"/>
    </source>
</evidence>
<dbReference type="InterPro" id="IPR001509">
    <property type="entry name" value="Epimerase_deHydtase"/>
</dbReference>
<dbReference type="eggNOG" id="COG0451">
    <property type="taxonomic scope" value="Bacteria"/>
</dbReference>
<dbReference type="CDD" id="cd05266">
    <property type="entry name" value="SDR_a4"/>
    <property type="match status" value="1"/>
</dbReference>
<dbReference type="HOGENOM" id="CLU_007383_11_4_0"/>
<organism evidence="2 3">
    <name type="scientific">Blastopirellula marina DSM 3645</name>
    <dbReference type="NCBI Taxonomy" id="314230"/>
    <lineage>
        <taxon>Bacteria</taxon>
        <taxon>Pseudomonadati</taxon>
        <taxon>Planctomycetota</taxon>
        <taxon>Planctomycetia</taxon>
        <taxon>Pirellulales</taxon>
        <taxon>Pirellulaceae</taxon>
        <taxon>Blastopirellula</taxon>
    </lineage>
</organism>
<dbReference type="PANTHER" id="PTHR48079:SF6">
    <property type="entry name" value="NAD(P)-BINDING DOMAIN-CONTAINING PROTEIN-RELATED"/>
    <property type="match status" value="1"/>
</dbReference>
<evidence type="ECO:0000313" key="2">
    <source>
        <dbReference type="EMBL" id="EAQ81885.1"/>
    </source>
</evidence>